<evidence type="ECO:0000313" key="1">
    <source>
        <dbReference type="EMBL" id="CAK5036178.1"/>
    </source>
</evidence>
<reference evidence="1" key="1">
    <citation type="submission" date="2023-11" db="EMBL/GenBank/DDBJ databases">
        <authorList>
            <person name="Poullet M."/>
        </authorList>
    </citation>
    <scope>NUCLEOTIDE SEQUENCE</scope>
    <source>
        <strain evidence="1">E1834</strain>
    </source>
</reference>
<sequence>MNSLPPEVQLDILKYVNFNQLFSVRQTNCYFNNFINEYENELARLKLHKLEIVNVFHHDRRLNPRLTIPLGSGIFKFILNSQLEKKWQTAIDKSLPLYLHNYQNQFVVVLEKTLIRYYNVKLPTVPKNIKEMTILRCWMENIFKCAYECFYCYGCIFNPEMINLLFDDDKTIPLQFHTQELFLYPTNDITCKNILNFASIHLAISEFFNISFNENIISEQNIDILFKFLIIGGNNLPKFCFKFMKFSLFTRLYDLIFRFILTSKDCSKMLTDIELYCISSTKFEFNVKAENADIKQFNGVKYIKYTIVNRHDPKARFSFSNEEWKTGSYFRLKIKIKRF</sequence>
<organism evidence="1 2">
    <name type="scientific">Meloidogyne enterolobii</name>
    <name type="common">Root-knot nematode worm</name>
    <name type="synonym">Meloidogyne mayaguensis</name>
    <dbReference type="NCBI Taxonomy" id="390850"/>
    <lineage>
        <taxon>Eukaryota</taxon>
        <taxon>Metazoa</taxon>
        <taxon>Ecdysozoa</taxon>
        <taxon>Nematoda</taxon>
        <taxon>Chromadorea</taxon>
        <taxon>Rhabditida</taxon>
        <taxon>Tylenchina</taxon>
        <taxon>Tylenchomorpha</taxon>
        <taxon>Tylenchoidea</taxon>
        <taxon>Meloidogynidae</taxon>
        <taxon>Meloidogyninae</taxon>
        <taxon>Meloidogyne</taxon>
    </lineage>
</organism>
<proteinExistence type="predicted"/>
<name>A0ACB0Y800_MELEN</name>
<evidence type="ECO:0000313" key="2">
    <source>
        <dbReference type="Proteomes" id="UP001497535"/>
    </source>
</evidence>
<gene>
    <name evidence="1" type="ORF">MENTE1834_LOCUS8948</name>
</gene>
<accession>A0ACB0Y800</accession>
<keyword evidence="2" id="KW-1185">Reference proteome</keyword>
<dbReference type="EMBL" id="CAVMJV010000008">
    <property type="protein sequence ID" value="CAK5036178.1"/>
    <property type="molecule type" value="Genomic_DNA"/>
</dbReference>
<dbReference type="Proteomes" id="UP001497535">
    <property type="component" value="Unassembled WGS sequence"/>
</dbReference>
<protein>
    <submittedName>
        <fullName evidence="1">Uncharacterized protein</fullName>
    </submittedName>
</protein>
<comment type="caution">
    <text evidence="1">The sequence shown here is derived from an EMBL/GenBank/DDBJ whole genome shotgun (WGS) entry which is preliminary data.</text>
</comment>